<protein>
    <submittedName>
        <fullName evidence="1">Uncharacterized protein</fullName>
    </submittedName>
</protein>
<sequence>MNPLVVSKSKNSFFCELRVDIFSCGRSMVHATM</sequence>
<proteinExistence type="predicted"/>
<accession>A0A2P2N406</accession>
<organism evidence="1">
    <name type="scientific">Rhizophora mucronata</name>
    <name type="common">Asiatic mangrove</name>
    <dbReference type="NCBI Taxonomy" id="61149"/>
    <lineage>
        <taxon>Eukaryota</taxon>
        <taxon>Viridiplantae</taxon>
        <taxon>Streptophyta</taxon>
        <taxon>Embryophyta</taxon>
        <taxon>Tracheophyta</taxon>
        <taxon>Spermatophyta</taxon>
        <taxon>Magnoliopsida</taxon>
        <taxon>eudicotyledons</taxon>
        <taxon>Gunneridae</taxon>
        <taxon>Pentapetalae</taxon>
        <taxon>rosids</taxon>
        <taxon>fabids</taxon>
        <taxon>Malpighiales</taxon>
        <taxon>Rhizophoraceae</taxon>
        <taxon>Rhizophora</taxon>
    </lineage>
</organism>
<reference evidence="1" key="1">
    <citation type="submission" date="2018-02" db="EMBL/GenBank/DDBJ databases">
        <title>Rhizophora mucronata_Transcriptome.</title>
        <authorList>
            <person name="Meera S.P."/>
            <person name="Sreeshan A."/>
            <person name="Augustine A."/>
        </authorList>
    </citation>
    <scope>NUCLEOTIDE SEQUENCE</scope>
    <source>
        <tissue evidence="1">Leaf</tissue>
    </source>
</reference>
<evidence type="ECO:0000313" key="1">
    <source>
        <dbReference type="EMBL" id="MBX37197.1"/>
    </source>
</evidence>
<name>A0A2P2N406_RHIMU</name>
<dbReference type="AlphaFoldDB" id="A0A2P2N406"/>
<dbReference type="EMBL" id="GGEC01056713">
    <property type="protein sequence ID" value="MBX37197.1"/>
    <property type="molecule type" value="Transcribed_RNA"/>
</dbReference>